<keyword evidence="5" id="KW-1185">Reference proteome</keyword>
<comment type="caution">
    <text evidence="3">The sequence shown here is derived from an EMBL/GenBank/DDBJ whole genome shotgun (WGS) entry which is preliminary data.</text>
</comment>
<evidence type="ECO:0000313" key="5">
    <source>
        <dbReference type="Proteomes" id="UP000618382"/>
    </source>
</evidence>
<feature type="compositionally biased region" description="Polar residues" evidence="1">
    <location>
        <begin position="375"/>
        <end position="386"/>
    </location>
</feature>
<evidence type="ECO:0000313" key="3">
    <source>
        <dbReference type="EMBL" id="NYD88017.1"/>
    </source>
</evidence>
<dbReference type="EMBL" id="JACCBK010000001">
    <property type="protein sequence ID" value="NYD88017.1"/>
    <property type="molecule type" value="Genomic_DNA"/>
</dbReference>
<protein>
    <recommendedName>
        <fullName evidence="6">Peptide chain release factor 1</fullName>
    </recommendedName>
</protein>
<sequence>MHLHWLKPLLGRPAPFTTVHIDASPAEAAGESELLDRWRAVRRGLEHDGAPAAVLDEIAERLSVPDGRRTAHGRVVVADAHGVVVDRVVAEPPARSQGVHGPVPSLIGAVRAADETLCYLLVEVDRTGADLTWVEAGEEQASPSVTETVEGGHDDVHKTRDGLARRGQTRAEDSWQRNAEAVAAAVDARVRTKTPDLVLLTGDVRAVALVKDAVGQHVAERLVEVSGGGRGEGVHRDAFDERVAHALAEQRSRRRAAELDRYREGLGRGEGAVTSLGDVVEVLRRGQVAELVLGTEALSALDERTLVAGPEPLQLGLDEEDLAAMGVNGQARRFPAHVALLRAAIGQDAGVTFAEDGDVDLVDGVGAVLRWADGSTPSEAVPSQSADQKRLRQVV</sequence>
<accession>A0A7Y9FJ99</accession>
<evidence type="ECO:0000313" key="4">
    <source>
        <dbReference type="Proteomes" id="UP000577956"/>
    </source>
</evidence>
<feature type="region of interest" description="Disordered" evidence="1">
    <location>
        <begin position="374"/>
        <end position="395"/>
    </location>
</feature>
<dbReference type="RefSeq" id="WP_140460337.1">
    <property type="nucleotide sequence ID" value="NZ_BAABFI010000006.1"/>
</dbReference>
<dbReference type="Proteomes" id="UP000618382">
    <property type="component" value="Unassembled WGS sequence"/>
</dbReference>
<dbReference type="InterPro" id="IPR040701">
    <property type="entry name" value="Bact_RF_family2"/>
</dbReference>
<reference evidence="3 4" key="1">
    <citation type="submission" date="2020-07" db="EMBL/GenBank/DDBJ databases">
        <title>Sequencing the genomes of 1000 actinobacteria strains.</title>
        <authorList>
            <person name="Klenk H.-P."/>
        </authorList>
    </citation>
    <scope>NUCLEOTIDE SEQUENCE [LARGE SCALE GENOMIC DNA]</scope>
    <source>
        <strain evidence="3 4">DSM 24482</strain>
    </source>
</reference>
<dbReference type="Proteomes" id="UP000577956">
    <property type="component" value="Unassembled WGS sequence"/>
</dbReference>
<organism evidence="3 4">
    <name type="scientific">Cellulomonas oligotrophica</name>
    <dbReference type="NCBI Taxonomy" id="931536"/>
    <lineage>
        <taxon>Bacteria</taxon>
        <taxon>Bacillati</taxon>
        <taxon>Actinomycetota</taxon>
        <taxon>Actinomycetes</taxon>
        <taxon>Micrococcales</taxon>
        <taxon>Cellulomonadaceae</taxon>
        <taxon>Cellulomonas</taxon>
    </lineage>
</organism>
<feature type="compositionally biased region" description="Basic and acidic residues" evidence="1">
    <location>
        <begin position="150"/>
        <end position="159"/>
    </location>
</feature>
<dbReference type="EMBL" id="BONN01000018">
    <property type="protein sequence ID" value="GIG34514.1"/>
    <property type="molecule type" value="Genomic_DNA"/>
</dbReference>
<dbReference type="AlphaFoldDB" id="A0A7Y9FJ99"/>
<evidence type="ECO:0000256" key="1">
    <source>
        <dbReference type="SAM" id="MobiDB-lite"/>
    </source>
</evidence>
<dbReference type="Pfam" id="PF18844">
    <property type="entry name" value="baeRF_family2"/>
    <property type="match status" value="1"/>
</dbReference>
<name>A0A7Y9FJ99_9CELL</name>
<evidence type="ECO:0000313" key="2">
    <source>
        <dbReference type="EMBL" id="GIG34514.1"/>
    </source>
</evidence>
<reference evidence="2 5" key="2">
    <citation type="submission" date="2021-01" db="EMBL/GenBank/DDBJ databases">
        <title>Whole genome shotgun sequence of Cellulomonas oligotrophica NBRC 109435.</title>
        <authorList>
            <person name="Komaki H."/>
            <person name="Tamura T."/>
        </authorList>
    </citation>
    <scope>NUCLEOTIDE SEQUENCE [LARGE SCALE GENOMIC DNA]</scope>
    <source>
        <strain evidence="2 5">NBRC 109435</strain>
    </source>
</reference>
<feature type="region of interest" description="Disordered" evidence="1">
    <location>
        <begin position="138"/>
        <end position="159"/>
    </location>
</feature>
<gene>
    <name evidence="3" type="ORF">BKA21_003566</name>
    <name evidence="2" type="ORF">Col01nite_36730</name>
</gene>
<evidence type="ECO:0008006" key="6">
    <source>
        <dbReference type="Google" id="ProtNLM"/>
    </source>
</evidence>
<proteinExistence type="predicted"/>